<keyword evidence="3" id="KW-1185">Reference proteome</keyword>
<accession>A0A6H5I4X3</accession>
<feature type="compositionally biased region" description="Polar residues" evidence="1">
    <location>
        <begin position="212"/>
        <end position="221"/>
    </location>
</feature>
<feature type="region of interest" description="Disordered" evidence="1">
    <location>
        <begin position="58"/>
        <end position="80"/>
    </location>
</feature>
<dbReference type="AlphaFoldDB" id="A0A6H5I4X3"/>
<evidence type="ECO:0000313" key="3">
    <source>
        <dbReference type="Proteomes" id="UP000479190"/>
    </source>
</evidence>
<dbReference type="EMBL" id="CADCXV010000647">
    <property type="protein sequence ID" value="CAB0031583.1"/>
    <property type="molecule type" value="Genomic_DNA"/>
</dbReference>
<dbReference type="Proteomes" id="UP000479190">
    <property type="component" value="Unassembled WGS sequence"/>
</dbReference>
<gene>
    <name evidence="2" type="ORF">TBRA_LOCUS3550</name>
</gene>
<proteinExistence type="predicted"/>
<dbReference type="OrthoDB" id="6108017at2759"/>
<evidence type="ECO:0000256" key="1">
    <source>
        <dbReference type="SAM" id="MobiDB-lite"/>
    </source>
</evidence>
<feature type="compositionally biased region" description="Polar residues" evidence="1">
    <location>
        <begin position="169"/>
        <end position="192"/>
    </location>
</feature>
<name>A0A6H5I4X3_9HYME</name>
<organism evidence="2 3">
    <name type="scientific">Trichogramma brassicae</name>
    <dbReference type="NCBI Taxonomy" id="86971"/>
    <lineage>
        <taxon>Eukaryota</taxon>
        <taxon>Metazoa</taxon>
        <taxon>Ecdysozoa</taxon>
        <taxon>Arthropoda</taxon>
        <taxon>Hexapoda</taxon>
        <taxon>Insecta</taxon>
        <taxon>Pterygota</taxon>
        <taxon>Neoptera</taxon>
        <taxon>Endopterygota</taxon>
        <taxon>Hymenoptera</taxon>
        <taxon>Apocrita</taxon>
        <taxon>Proctotrupomorpha</taxon>
        <taxon>Chalcidoidea</taxon>
        <taxon>Trichogrammatidae</taxon>
        <taxon>Trichogramma</taxon>
    </lineage>
</organism>
<sequence>MMRYFCNKWRSKSIYQVLLHYRAARYHDLVQFSQQVHLYNQAVVGALQMSNERVPLERIDHNDDNPESFLGPRKPPTVHKIPFDIHSELPFYDTTHMTDPKSRPRRRQGCTMPNDQLAPPRCKRLPYRGPQSDQHSVSRDPNVPVRCHPHEAQAQSRGISGFQGRPPTSAESHSLPSRQFNAHTPRSNNYDSKGSLRSKKVPPPPPPSMPMQSRSNFNDNRGMNGWASNDDRKNKNTFNNDRANPIHELQMLGRRNNNNDNDDEPPFNFQAMLRKTGVQRNSMKRTYDGGGGGGGGYESNFRESNVVYRSGNNRRSPSPEWNPNEMVRMSEQYGRESSVFDVRRGGGGRNDNSNITELAPGIVVEGEVADL</sequence>
<protein>
    <submittedName>
        <fullName evidence="2">Uncharacterized protein</fullName>
    </submittedName>
</protein>
<reference evidence="2 3" key="1">
    <citation type="submission" date="2020-02" db="EMBL/GenBank/DDBJ databases">
        <authorList>
            <person name="Ferguson B K."/>
        </authorList>
    </citation>
    <scope>NUCLEOTIDE SEQUENCE [LARGE SCALE GENOMIC DNA]</scope>
</reference>
<evidence type="ECO:0000313" key="2">
    <source>
        <dbReference type="EMBL" id="CAB0031583.1"/>
    </source>
</evidence>
<feature type="region of interest" description="Disordered" evidence="1">
    <location>
        <begin position="92"/>
        <end position="241"/>
    </location>
</feature>